<reference evidence="1 2" key="1">
    <citation type="journal article" date="2012" name="Genome Biol. Evol.">
        <title>Nucleomorph genome sequence of the cryptophyte alga Chroomonas mesostigmatica CCMP1168 reveals lineage-specific gene loss and genome complexity.</title>
        <authorList>
            <person name="Moore C.E."/>
            <person name="Curtis B."/>
            <person name="Mills T."/>
            <person name="Tanifuji G."/>
            <person name="Archibald J.M."/>
        </authorList>
    </citation>
    <scope>NUCLEOTIDE SEQUENCE [LARGE SCALE GENOMIC DNA]</scope>
    <source>
        <strain evidence="1 2">CCMP1168</strain>
    </source>
</reference>
<dbReference type="GO" id="GO:0003677">
    <property type="term" value="F:DNA binding"/>
    <property type="evidence" value="ECO:0007669"/>
    <property type="project" value="InterPro"/>
</dbReference>
<accession>J7GAG7</accession>
<dbReference type="Pfam" id="PF07432">
    <property type="entry name" value="Hc1"/>
    <property type="match status" value="1"/>
</dbReference>
<dbReference type="GO" id="GO:0030527">
    <property type="term" value="F:structural constituent of chromatin"/>
    <property type="evidence" value="ECO:0007669"/>
    <property type="project" value="InterPro"/>
</dbReference>
<dbReference type="InterPro" id="IPR010886">
    <property type="entry name" value="Hc1"/>
</dbReference>
<dbReference type="Proteomes" id="UP000243348">
    <property type="component" value="Nucleomorph 2"/>
</dbReference>
<proteinExistence type="predicted"/>
<dbReference type="EMBL" id="CP003681">
    <property type="protein sequence ID" value="AFP65470.1"/>
    <property type="molecule type" value="Genomic_DNA"/>
</dbReference>
<evidence type="ECO:0000313" key="1">
    <source>
        <dbReference type="EMBL" id="AFP65470.1"/>
    </source>
</evidence>
<dbReference type="AlphaFoldDB" id="J7GAG7"/>
<organism evidence="1 2">
    <name type="scientific">Chroomonas mesostigmatica CCMP1168</name>
    <dbReference type="NCBI Taxonomy" id="1195612"/>
    <lineage>
        <taxon>Eukaryota</taxon>
        <taxon>Cryptophyceae</taxon>
        <taxon>Pyrenomonadales</taxon>
        <taxon>Chroomonadaceae</taxon>
        <taxon>Chroomonas</taxon>
    </lineage>
</organism>
<sequence length="131" mass="15803">MDKIGELKNCVYRVTKDMFKFFEKNNMASGVRARKKLQDLKKIAQEIRILIQIKKKDHVQKKKAREATSVAIFAGRFLLRKKVILKADLIQTHKNNDFFRFFFPVIRLRKNQNRCRRILTYFNKDCFFLNE</sequence>
<gene>
    <name evidence="1" type="ORF">CMESO_300</name>
</gene>
<protein>
    <submittedName>
        <fullName evidence="1">Uncharacterized protein</fullName>
    </submittedName>
</protein>
<keyword evidence="1" id="KW-0542">Nucleomorph</keyword>
<geneLocation type="nucleomorph" evidence="1"/>
<evidence type="ECO:0000313" key="2">
    <source>
        <dbReference type="Proteomes" id="UP000243348"/>
    </source>
</evidence>
<name>J7GAG7_9CRYP</name>